<sequence length="365" mass="42003">MDTTSPFDNFSLENTDLTNIFKGWPPRNSLFQEQLFSRVLVKKLSIKGIETCDHMSLVSENRVWVTEGNNTILTDLATGDVFHRLTDVCVPMELCAKAVHSVNRDGDLFYIDRDLNINKLSKDLGTISTFVRKTSSVWLPRSLYCSVRSGDLFVGLAIITRELHSNGFTYVHKYEGKVNRYDESGQLTQTLHRNFDESYLFSCPVDISENSNGDVVVSDFGKSVVVVTDRWGSHRFTYGGLYYDIYSNEDYTDFDKYFYTFTRYQQGLDLWPWGICTDPMSNILVCDVHNDSVHMLDKDGQLLLHLLTDQSPGISTPRNLIYDFKTQLLWVGSFDGTVSLYEYNQQRLTYPDEIEPMEVIDTKRE</sequence>
<keyword evidence="1" id="KW-0677">Repeat</keyword>
<proteinExistence type="predicted"/>
<keyword evidence="3" id="KW-1185">Reference proteome</keyword>
<dbReference type="PROSITE" id="PS51125">
    <property type="entry name" value="NHL"/>
    <property type="match status" value="1"/>
</dbReference>
<accession>A0A8B8BFM1</accession>
<reference evidence="4" key="1">
    <citation type="submission" date="2025-08" db="UniProtKB">
        <authorList>
            <consortium name="RefSeq"/>
        </authorList>
    </citation>
    <scope>IDENTIFICATION</scope>
    <source>
        <tissue evidence="4">Whole sample</tissue>
    </source>
</reference>
<evidence type="ECO:0000313" key="3">
    <source>
        <dbReference type="Proteomes" id="UP000694844"/>
    </source>
</evidence>
<dbReference type="InterPro" id="IPR011042">
    <property type="entry name" value="6-blade_b-propeller_TolB-like"/>
</dbReference>
<dbReference type="GO" id="GO:0043161">
    <property type="term" value="P:proteasome-mediated ubiquitin-dependent protein catabolic process"/>
    <property type="evidence" value="ECO:0007669"/>
    <property type="project" value="TreeGrafter"/>
</dbReference>
<dbReference type="OrthoDB" id="6071540at2759"/>
<dbReference type="SUPFAM" id="SSF101898">
    <property type="entry name" value="NHL repeat"/>
    <property type="match status" value="1"/>
</dbReference>
<dbReference type="InterPro" id="IPR001258">
    <property type="entry name" value="NHL_repeat"/>
</dbReference>
<dbReference type="InterPro" id="IPR050952">
    <property type="entry name" value="TRIM-NHL_E3_ligases"/>
</dbReference>
<dbReference type="AlphaFoldDB" id="A0A8B8BFM1"/>
<dbReference type="GO" id="GO:0000209">
    <property type="term" value="P:protein polyubiquitination"/>
    <property type="evidence" value="ECO:0007669"/>
    <property type="project" value="TreeGrafter"/>
</dbReference>
<name>A0A8B8BFM1_CRAVI</name>
<organism evidence="3 4">
    <name type="scientific">Crassostrea virginica</name>
    <name type="common">Eastern oyster</name>
    <dbReference type="NCBI Taxonomy" id="6565"/>
    <lineage>
        <taxon>Eukaryota</taxon>
        <taxon>Metazoa</taxon>
        <taxon>Spiralia</taxon>
        <taxon>Lophotrochozoa</taxon>
        <taxon>Mollusca</taxon>
        <taxon>Bivalvia</taxon>
        <taxon>Autobranchia</taxon>
        <taxon>Pteriomorphia</taxon>
        <taxon>Ostreida</taxon>
        <taxon>Ostreoidea</taxon>
        <taxon>Ostreidae</taxon>
        <taxon>Crassostrea</taxon>
    </lineage>
</organism>
<dbReference type="GO" id="GO:0008270">
    <property type="term" value="F:zinc ion binding"/>
    <property type="evidence" value="ECO:0007669"/>
    <property type="project" value="UniProtKB-KW"/>
</dbReference>
<protein>
    <submittedName>
        <fullName evidence="4">Uncharacterized protein LOC111109868 isoform X2</fullName>
    </submittedName>
</protein>
<dbReference type="Gene3D" id="2.120.10.30">
    <property type="entry name" value="TolB, C-terminal domain"/>
    <property type="match status" value="1"/>
</dbReference>
<evidence type="ECO:0000256" key="1">
    <source>
        <dbReference type="ARBA" id="ARBA00022737"/>
    </source>
</evidence>
<dbReference type="PANTHER" id="PTHR24104">
    <property type="entry name" value="E3 UBIQUITIN-PROTEIN LIGASE NHLRC1-RELATED"/>
    <property type="match status" value="1"/>
</dbReference>
<evidence type="ECO:0000313" key="4">
    <source>
        <dbReference type="RefSeq" id="XP_022301831.1"/>
    </source>
</evidence>
<dbReference type="Proteomes" id="UP000694844">
    <property type="component" value="Chromosome 8"/>
</dbReference>
<dbReference type="GeneID" id="111109868"/>
<dbReference type="RefSeq" id="XP_022301831.1">
    <property type="nucleotide sequence ID" value="XM_022446123.1"/>
</dbReference>
<evidence type="ECO:0000256" key="2">
    <source>
        <dbReference type="PROSITE-ProRule" id="PRU00504"/>
    </source>
</evidence>
<gene>
    <name evidence="4" type="primary">LOC111109868</name>
</gene>
<feature type="repeat" description="NHL" evidence="2">
    <location>
        <begin position="271"/>
        <end position="299"/>
    </location>
</feature>
<dbReference type="PANTHER" id="PTHR24104:SF25">
    <property type="entry name" value="PROTEIN LIN-41"/>
    <property type="match status" value="1"/>
</dbReference>
<dbReference type="GO" id="GO:0061630">
    <property type="term" value="F:ubiquitin protein ligase activity"/>
    <property type="evidence" value="ECO:0007669"/>
    <property type="project" value="TreeGrafter"/>
</dbReference>